<gene>
    <name evidence="1" type="ORF">F383_32650</name>
</gene>
<protein>
    <submittedName>
        <fullName evidence="1">Uncharacterized protein</fullName>
    </submittedName>
</protein>
<dbReference type="Proteomes" id="UP000032142">
    <property type="component" value="Unassembled WGS sequence"/>
</dbReference>
<accession>A0A0B0N501</accession>
<dbReference type="AlphaFoldDB" id="A0A0B0N501"/>
<reference evidence="2" key="1">
    <citation type="submission" date="2014-09" db="EMBL/GenBank/DDBJ databases">
        <authorList>
            <person name="Mudge J."/>
            <person name="Ramaraj T."/>
            <person name="Lindquist I.E."/>
            <person name="Bharti A.K."/>
            <person name="Sundararajan A."/>
            <person name="Cameron C.T."/>
            <person name="Woodward J.E."/>
            <person name="May G.D."/>
            <person name="Brubaker C."/>
            <person name="Broadhvest J."/>
            <person name="Wilkins T.A."/>
        </authorList>
    </citation>
    <scope>NUCLEOTIDE SEQUENCE</scope>
    <source>
        <strain evidence="2">cv. AKA8401</strain>
    </source>
</reference>
<evidence type="ECO:0000313" key="2">
    <source>
        <dbReference type="Proteomes" id="UP000032142"/>
    </source>
</evidence>
<sequence length="17" mass="1801">MAYSHGTAVHGETARGR</sequence>
<organism evidence="1 2">
    <name type="scientific">Gossypium arboreum</name>
    <name type="common">Tree cotton</name>
    <name type="synonym">Gossypium nanking</name>
    <dbReference type="NCBI Taxonomy" id="29729"/>
    <lineage>
        <taxon>Eukaryota</taxon>
        <taxon>Viridiplantae</taxon>
        <taxon>Streptophyta</taxon>
        <taxon>Embryophyta</taxon>
        <taxon>Tracheophyta</taxon>
        <taxon>Spermatophyta</taxon>
        <taxon>Magnoliopsida</taxon>
        <taxon>eudicotyledons</taxon>
        <taxon>Gunneridae</taxon>
        <taxon>Pentapetalae</taxon>
        <taxon>rosids</taxon>
        <taxon>malvids</taxon>
        <taxon>Malvales</taxon>
        <taxon>Malvaceae</taxon>
        <taxon>Malvoideae</taxon>
        <taxon>Gossypium</taxon>
    </lineage>
</organism>
<dbReference type="EMBL" id="JRRC01447021">
    <property type="protein sequence ID" value="KHG06241.1"/>
    <property type="molecule type" value="Genomic_DNA"/>
</dbReference>
<name>A0A0B0N501_GOSAR</name>
<evidence type="ECO:0000313" key="1">
    <source>
        <dbReference type="EMBL" id="KHG06241.1"/>
    </source>
</evidence>
<comment type="caution">
    <text evidence="1">The sequence shown here is derived from an EMBL/GenBank/DDBJ whole genome shotgun (WGS) entry which is preliminary data.</text>
</comment>
<keyword evidence="2" id="KW-1185">Reference proteome</keyword>
<proteinExistence type="predicted"/>